<dbReference type="PANTHER" id="PTHR30543">
    <property type="entry name" value="CHROMATE REDUCTASE"/>
    <property type="match status" value="1"/>
</dbReference>
<evidence type="ECO:0000259" key="1">
    <source>
        <dbReference type="Pfam" id="PF03358"/>
    </source>
</evidence>
<dbReference type="GO" id="GO:0016491">
    <property type="term" value="F:oxidoreductase activity"/>
    <property type="evidence" value="ECO:0007669"/>
    <property type="project" value="InterPro"/>
</dbReference>
<gene>
    <name evidence="2" type="ORF">FC19_GL001232</name>
</gene>
<sequence>MQQHFINDATIALAEIADIPLFSEEGLADIPESVYTLSDQLAAADGIIIATPEYDHAITAALKSTIE</sequence>
<comment type="caution">
    <text evidence="2">The sequence shown here is derived from an EMBL/GenBank/DDBJ whole genome shotgun (WGS) entry which is preliminary data.</text>
</comment>
<name>A0A0R2D5M1_9LACO</name>
<dbReference type="Pfam" id="PF03358">
    <property type="entry name" value="FMN_red"/>
    <property type="match status" value="1"/>
</dbReference>
<dbReference type="PANTHER" id="PTHR30543:SF21">
    <property type="entry name" value="NAD(P)H-DEPENDENT FMN REDUCTASE LOT6"/>
    <property type="match status" value="1"/>
</dbReference>
<dbReference type="InterPro" id="IPR050712">
    <property type="entry name" value="NAD(P)H-dep_reductase"/>
</dbReference>
<protein>
    <recommendedName>
        <fullName evidence="1">NADPH-dependent FMN reductase-like domain-containing protein</fullName>
    </recommendedName>
</protein>
<evidence type="ECO:0000313" key="3">
    <source>
        <dbReference type="Proteomes" id="UP000051015"/>
    </source>
</evidence>
<dbReference type="EMBL" id="AYZD01000018">
    <property type="protein sequence ID" value="KRM95755.1"/>
    <property type="molecule type" value="Genomic_DNA"/>
</dbReference>
<proteinExistence type="predicted"/>
<keyword evidence="3" id="KW-1185">Reference proteome</keyword>
<dbReference type="PATRIC" id="fig|1423725.3.peg.1271"/>
<dbReference type="SUPFAM" id="SSF52218">
    <property type="entry name" value="Flavoproteins"/>
    <property type="match status" value="1"/>
</dbReference>
<dbReference type="AlphaFoldDB" id="A0A0R2D5M1"/>
<dbReference type="STRING" id="1423725.FC19_GL001232"/>
<dbReference type="GO" id="GO:0010181">
    <property type="term" value="F:FMN binding"/>
    <property type="evidence" value="ECO:0007669"/>
    <property type="project" value="TreeGrafter"/>
</dbReference>
<organism evidence="2 3">
    <name type="scientific">Liquorilactobacillus aquaticus DSM 21051</name>
    <dbReference type="NCBI Taxonomy" id="1423725"/>
    <lineage>
        <taxon>Bacteria</taxon>
        <taxon>Bacillati</taxon>
        <taxon>Bacillota</taxon>
        <taxon>Bacilli</taxon>
        <taxon>Lactobacillales</taxon>
        <taxon>Lactobacillaceae</taxon>
        <taxon>Liquorilactobacillus</taxon>
    </lineage>
</organism>
<evidence type="ECO:0000313" key="2">
    <source>
        <dbReference type="EMBL" id="KRM95755.1"/>
    </source>
</evidence>
<accession>A0A0R2D5M1</accession>
<dbReference type="Proteomes" id="UP000051015">
    <property type="component" value="Unassembled WGS sequence"/>
</dbReference>
<dbReference type="GO" id="GO:0005829">
    <property type="term" value="C:cytosol"/>
    <property type="evidence" value="ECO:0007669"/>
    <property type="project" value="TreeGrafter"/>
</dbReference>
<feature type="domain" description="NADPH-dependent FMN reductase-like" evidence="1">
    <location>
        <begin position="8"/>
        <end position="66"/>
    </location>
</feature>
<dbReference type="Gene3D" id="3.40.50.360">
    <property type="match status" value="1"/>
</dbReference>
<dbReference type="InterPro" id="IPR029039">
    <property type="entry name" value="Flavoprotein-like_sf"/>
</dbReference>
<dbReference type="InterPro" id="IPR005025">
    <property type="entry name" value="FMN_Rdtase-like_dom"/>
</dbReference>
<reference evidence="2 3" key="1">
    <citation type="journal article" date="2015" name="Genome Announc.">
        <title>Expanding the biotechnology potential of lactobacilli through comparative genomics of 213 strains and associated genera.</title>
        <authorList>
            <person name="Sun Z."/>
            <person name="Harris H.M."/>
            <person name="McCann A."/>
            <person name="Guo C."/>
            <person name="Argimon S."/>
            <person name="Zhang W."/>
            <person name="Yang X."/>
            <person name="Jeffery I.B."/>
            <person name="Cooney J.C."/>
            <person name="Kagawa T.F."/>
            <person name="Liu W."/>
            <person name="Song Y."/>
            <person name="Salvetti E."/>
            <person name="Wrobel A."/>
            <person name="Rasinkangas P."/>
            <person name="Parkhill J."/>
            <person name="Rea M.C."/>
            <person name="O'Sullivan O."/>
            <person name="Ritari J."/>
            <person name="Douillard F.P."/>
            <person name="Paul Ross R."/>
            <person name="Yang R."/>
            <person name="Briner A.E."/>
            <person name="Felis G.E."/>
            <person name="de Vos W.M."/>
            <person name="Barrangou R."/>
            <person name="Klaenhammer T.R."/>
            <person name="Caufield P.W."/>
            <person name="Cui Y."/>
            <person name="Zhang H."/>
            <person name="O'Toole P.W."/>
        </authorList>
    </citation>
    <scope>NUCLEOTIDE SEQUENCE [LARGE SCALE GENOMIC DNA]</scope>
    <source>
        <strain evidence="2 3">DSM 21051</strain>
    </source>
</reference>